<accession>A0A1Y2ASV3</accession>
<dbReference type="SUPFAM" id="SSF48097">
    <property type="entry name" value="Regulator of G-protein signaling, RGS"/>
    <property type="match status" value="1"/>
</dbReference>
<dbReference type="AlphaFoldDB" id="A0A1Y2ASV3"/>
<proteinExistence type="predicted"/>
<dbReference type="EMBL" id="MCOG01000213">
    <property type="protein sequence ID" value="ORY25287.1"/>
    <property type="molecule type" value="Genomic_DNA"/>
</dbReference>
<comment type="caution">
    <text evidence="3">The sequence shown here is derived from an EMBL/GenBank/DDBJ whole genome shotgun (WGS) entry which is preliminary data.</text>
</comment>
<reference evidence="3 4" key="1">
    <citation type="submission" date="2016-08" db="EMBL/GenBank/DDBJ databases">
        <title>A Parts List for Fungal Cellulosomes Revealed by Comparative Genomics.</title>
        <authorList>
            <consortium name="DOE Joint Genome Institute"/>
            <person name="Haitjema C.H."/>
            <person name="Gilmore S.P."/>
            <person name="Henske J.K."/>
            <person name="Solomon K.V."/>
            <person name="De Groot R."/>
            <person name="Kuo A."/>
            <person name="Mondo S.J."/>
            <person name="Salamov A.A."/>
            <person name="Labutti K."/>
            <person name="Zhao Z."/>
            <person name="Chiniquy J."/>
            <person name="Barry K."/>
            <person name="Brewer H.M."/>
            <person name="Purvine S.O."/>
            <person name="Wright A.T."/>
            <person name="Boxma B."/>
            <person name="Van Alen T."/>
            <person name="Hackstein J.H."/>
            <person name="Baker S.E."/>
            <person name="Grigoriev I.V."/>
            <person name="O'Malley M.A."/>
        </authorList>
    </citation>
    <scope>NUCLEOTIDE SEQUENCE [LARGE SCALE GENOMIC DNA]</scope>
    <source>
        <strain evidence="3 4">G1</strain>
    </source>
</reference>
<name>A0A1Y2ASV3_9FUNG</name>
<feature type="transmembrane region" description="Helical" evidence="1">
    <location>
        <begin position="6"/>
        <end position="28"/>
    </location>
</feature>
<evidence type="ECO:0000313" key="3">
    <source>
        <dbReference type="EMBL" id="ORY25287.1"/>
    </source>
</evidence>
<dbReference type="SMART" id="SM00315">
    <property type="entry name" value="RGS"/>
    <property type="match status" value="1"/>
</dbReference>
<protein>
    <recommendedName>
        <fullName evidence="2">RGS domain-containing protein</fullName>
    </recommendedName>
</protein>
<sequence>MSLIHLPQILEILVFLLIFLPMALIEVVKFDDTFKMKRKIINAILATFLCFLGYMTMSVIKRVNCSVIVKYIPSDSFVILVFLCSSIFLCVPIVKDIVHVENQKSETKATTNGMLKMLGDNVLLREFSEFCRKENCTENILFYQQYWKYKKLFENQRNSKIMKTNNYYNTNSNIFVSSAFDYEDRDQVSQISFDNSIIQDENSNTSIVNGIDQLQNSSDNDMSKKSTSSNVRKITKNDIFLKEAKNIIDNFINSDSKFELNISDKVSKKIICDFKEIKNNELQQQVFKNRLKCLFDDAYNEVLNSLFLNSYNTVKKCILQLRKCRLNILRTNKKYLSSNNNSSSSLPS</sequence>
<evidence type="ECO:0000313" key="4">
    <source>
        <dbReference type="Proteomes" id="UP000193920"/>
    </source>
</evidence>
<evidence type="ECO:0000259" key="2">
    <source>
        <dbReference type="PROSITE" id="PS50132"/>
    </source>
</evidence>
<organism evidence="3 4">
    <name type="scientific">Neocallimastix californiae</name>
    <dbReference type="NCBI Taxonomy" id="1754190"/>
    <lineage>
        <taxon>Eukaryota</taxon>
        <taxon>Fungi</taxon>
        <taxon>Fungi incertae sedis</taxon>
        <taxon>Chytridiomycota</taxon>
        <taxon>Chytridiomycota incertae sedis</taxon>
        <taxon>Neocallimastigomycetes</taxon>
        <taxon>Neocallimastigales</taxon>
        <taxon>Neocallimastigaceae</taxon>
        <taxon>Neocallimastix</taxon>
    </lineage>
</organism>
<dbReference type="Gene3D" id="1.10.167.10">
    <property type="entry name" value="Regulator of G-protein Signalling 4, domain 2"/>
    <property type="match status" value="2"/>
</dbReference>
<feature type="domain" description="RGS" evidence="2">
    <location>
        <begin position="113"/>
        <end position="170"/>
    </location>
</feature>
<dbReference type="OrthoDB" id="10433837at2759"/>
<dbReference type="PROSITE" id="PS50132">
    <property type="entry name" value="RGS"/>
    <property type="match status" value="1"/>
</dbReference>
<dbReference type="InterPro" id="IPR036305">
    <property type="entry name" value="RGS_sf"/>
</dbReference>
<keyword evidence="1" id="KW-1133">Transmembrane helix</keyword>
<feature type="transmembrane region" description="Helical" evidence="1">
    <location>
        <begin position="77"/>
        <end position="94"/>
    </location>
</feature>
<keyword evidence="1" id="KW-0812">Transmembrane</keyword>
<dbReference type="InterPro" id="IPR044926">
    <property type="entry name" value="RGS_subdomain_2"/>
</dbReference>
<dbReference type="Proteomes" id="UP000193920">
    <property type="component" value="Unassembled WGS sequence"/>
</dbReference>
<feature type="transmembrane region" description="Helical" evidence="1">
    <location>
        <begin position="40"/>
        <end position="57"/>
    </location>
</feature>
<evidence type="ECO:0000256" key="1">
    <source>
        <dbReference type="SAM" id="Phobius"/>
    </source>
</evidence>
<dbReference type="InterPro" id="IPR016137">
    <property type="entry name" value="RGS"/>
</dbReference>
<gene>
    <name evidence="3" type="ORF">LY90DRAFT_674893</name>
</gene>
<keyword evidence="1" id="KW-0472">Membrane</keyword>
<keyword evidence="4" id="KW-1185">Reference proteome</keyword>